<dbReference type="InterPro" id="IPR022226">
    <property type="entry name" value="DUF3752"/>
</dbReference>
<feature type="compositionally biased region" description="Polar residues" evidence="5">
    <location>
        <begin position="1097"/>
        <end position="1108"/>
    </location>
</feature>
<comment type="subcellular location">
    <subcellularLocation>
        <location evidence="1">Nucleus</location>
        <location evidence="1">Nucleolus</location>
    </subcellularLocation>
</comment>
<dbReference type="GO" id="GO:0034388">
    <property type="term" value="C:Pwp2p-containing subcomplex of 90S preribosome"/>
    <property type="evidence" value="ECO:0000318"/>
    <property type="project" value="GO_Central"/>
</dbReference>
<accession>A0A8R1Y4M0</accession>
<dbReference type="PANTHER" id="PTHR23271:SF1">
    <property type="entry name" value="U3 SMALL NUCLEOLAR RNA-ASSOCIATED PROTEIN 6 HOMOLOG"/>
    <property type="match status" value="1"/>
</dbReference>
<feature type="compositionally biased region" description="Acidic residues" evidence="5">
    <location>
        <begin position="940"/>
        <end position="953"/>
    </location>
</feature>
<evidence type="ECO:0000313" key="9">
    <source>
        <dbReference type="Proteomes" id="UP000005239"/>
    </source>
</evidence>
<dbReference type="GO" id="GO:0032040">
    <property type="term" value="C:small-subunit processome"/>
    <property type="evidence" value="ECO:0000318"/>
    <property type="project" value="GO_Central"/>
</dbReference>
<sequence length="1211" mass="132194">MEIVKARPTSTPIVMKKAGMAPMAEFVEQSLEELVPVFEQLGATQLLSEKQVNDLVKRCRRYDYRLQKSHKKPEDYLYYGEYLSVLLDFIAERRNAIGYVHKKELIEFNIKRKTAGIYRRLCERFQGKLEYWLMYIQFTSTRNMKAQTSKAFIQAMQMHPRSLELRIKAARWEWTENNSVDNARRGLQLALRLHPESVALWATLFEIELDYVKKIKARRSILLEHKHVDDEEESAIILPATPAATDAVLQLRVAEIVMEQGLETIGALRGEERDGKMSELLVLLWRACLSLDASDADAARVRSTLEQRMAAQPDPTIKWRIEVDRQLAEGEDLMDALASKAWADASIDELRWAVGRLKEKADKDDDAVCRSKVRDLLSFIVRRPECTEEECDEWARGVTEVEEGEERAVVERAVERFPRRALFWRLSLEAAGKRIEEEVEEAVIKHAESINQAIDKAGDDADAEEAVRLYQLAIDLAVAHFPDTVEKVFRSCLDSSVGDTHRALKVLRVDYLLSIVEEEGEEEGRTKKWSAVEKKIRELVHRRPNSVEFYVHVAESLLALAASLPKSTVAKAGGTVAATGTVSTLDALIDETLAAAVAEHADSDDAWIARCELLMERAPLKVADVYRRAILSLKTRVQAKLREREEEHGRSLGDCSLRPAALQLDSVVDGLPLGVVVVLQLLQRAAGLRQASAVGARISIDCAYRTSRSIDLPYYTIVQCRRDDLPSWDEFGAEQLDYGEGEEEEAVAAPTGDDPGDPGEEPSTSAATVATPMRGNARVAAMRTTSGSSSSRAAPAAAAPRHIGPSLPPGFDLGGGGADGADDDDDDEDPEDPGASPGELQPAVDEAELAQTLPSMGGPSLPIDDPTTPGGGGASTPAAPSARDAVASAAPPEPVPGQRPRRMNIARCSRGRGARPAQGPSSRVIGPAIPPDFLPFEANGGDEDEEEEQEDIDGSPPNDDDRVDEPPMSSDSNGQEEEEEEEEDAFGPALPPGMNGGVVAAAAAAVAAARAAPSPGMEMPMMDEEDDDEVIGPMPARSAADEHAAEARRAQLRAEKEAEDAKPKREEWMLQLPKKLNSYGLGPRSFSKSNGAGGDSSAWTTGPGTSAVTDPDASKEAMEKLATAERDSHQARIASSLNAGRNESMLDSHARKRKAGEDAVAGPSTSTVRRPFDIEKDMQVRGLKSASTAEIKEKCGQLSSRFGNSSSAKFL</sequence>
<organism evidence="8 9">
    <name type="scientific">Pristionchus pacificus</name>
    <name type="common">Parasitic nematode worm</name>
    <dbReference type="NCBI Taxonomy" id="54126"/>
    <lineage>
        <taxon>Eukaryota</taxon>
        <taxon>Metazoa</taxon>
        <taxon>Ecdysozoa</taxon>
        <taxon>Nematoda</taxon>
        <taxon>Chromadorea</taxon>
        <taxon>Rhabditida</taxon>
        <taxon>Rhabditina</taxon>
        <taxon>Diplogasteromorpha</taxon>
        <taxon>Diplogasteroidea</taxon>
        <taxon>Neodiplogasteridae</taxon>
        <taxon>Pristionchus</taxon>
    </lineage>
</organism>
<evidence type="ECO:0000259" key="7">
    <source>
        <dbReference type="Pfam" id="PF12572"/>
    </source>
</evidence>
<reference evidence="8" key="2">
    <citation type="submission" date="2022-06" db="UniProtKB">
        <authorList>
            <consortium name="EnsemblMetazoa"/>
        </authorList>
    </citation>
    <scope>IDENTIFICATION</scope>
    <source>
        <strain evidence="8">PS312</strain>
    </source>
</reference>
<dbReference type="EnsemblMetazoa" id="PPA00337.1">
    <property type="protein sequence ID" value="PPA00337.1"/>
    <property type="gene ID" value="WBGene00089891"/>
</dbReference>
<dbReference type="Pfam" id="PF08640">
    <property type="entry name" value="U3_assoc_6"/>
    <property type="match status" value="1"/>
</dbReference>
<dbReference type="InterPro" id="IPR013949">
    <property type="entry name" value="Utp6"/>
</dbReference>
<feature type="region of interest" description="Disordered" evidence="5">
    <location>
        <begin position="738"/>
        <end position="1171"/>
    </location>
</feature>
<name>A0A8R1Y4M0_PRIPA</name>
<feature type="compositionally biased region" description="Low complexity" evidence="5">
    <location>
        <begin position="875"/>
        <end position="890"/>
    </location>
</feature>
<dbReference type="AlphaFoldDB" id="A0A8R1Y4M0"/>
<dbReference type="Pfam" id="PF12572">
    <property type="entry name" value="DUF3752"/>
    <property type="match status" value="1"/>
</dbReference>
<evidence type="ECO:0000313" key="8">
    <source>
        <dbReference type="EnsemblMetazoa" id="PPA00337.1"/>
    </source>
</evidence>
<dbReference type="PANTHER" id="PTHR23271">
    <property type="entry name" value="HEPATOCELLULAR CARCINOMA-ASSOCIATED ANTIGEN 66"/>
    <property type="match status" value="1"/>
</dbReference>
<feature type="compositionally biased region" description="Basic residues" evidence="5">
    <location>
        <begin position="899"/>
        <end position="913"/>
    </location>
</feature>
<evidence type="ECO:0000256" key="3">
    <source>
        <dbReference type="ARBA" id="ARBA00022737"/>
    </source>
</evidence>
<gene>
    <name evidence="8" type="primary">WBGene00089891</name>
</gene>
<evidence type="ECO:0008006" key="10">
    <source>
        <dbReference type="Google" id="ProtNLM"/>
    </source>
</evidence>
<evidence type="ECO:0000256" key="5">
    <source>
        <dbReference type="SAM" id="MobiDB-lite"/>
    </source>
</evidence>
<dbReference type="SUPFAM" id="SSF48452">
    <property type="entry name" value="TPR-like"/>
    <property type="match status" value="1"/>
</dbReference>
<feature type="compositionally biased region" description="Basic and acidic residues" evidence="5">
    <location>
        <begin position="1039"/>
        <end position="1068"/>
    </location>
</feature>
<dbReference type="GO" id="GO:0030515">
    <property type="term" value="F:snoRNA binding"/>
    <property type="evidence" value="ECO:0000318"/>
    <property type="project" value="GO_Central"/>
</dbReference>
<dbReference type="GO" id="GO:0000462">
    <property type="term" value="P:maturation of SSU-rRNA from tricistronic rRNA transcript (SSU-rRNA, 5.8S rRNA, LSU-rRNA)"/>
    <property type="evidence" value="ECO:0000318"/>
    <property type="project" value="GO_Central"/>
</dbReference>
<feature type="compositionally biased region" description="Low complexity" evidence="5">
    <location>
        <begin position="780"/>
        <end position="800"/>
    </location>
</feature>
<keyword evidence="4" id="KW-0539">Nucleus</keyword>
<feature type="compositionally biased region" description="Acidic residues" evidence="5">
    <location>
        <begin position="974"/>
        <end position="985"/>
    </location>
</feature>
<feature type="domain" description="DUF3752" evidence="7">
    <location>
        <begin position="1080"/>
        <end position="1203"/>
    </location>
</feature>
<keyword evidence="9" id="KW-1185">Reference proteome</keyword>
<feature type="compositionally biased region" description="Acidic residues" evidence="5">
    <location>
        <begin position="820"/>
        <end position="832"/>
    </location>
</feature>
<dbReference type="InterPro" id="IPR055347">
    <property type="entry name" value="UTP6_N"/>
</dbReference>
<evidence type="ECO:0000259" key="6">
    <source>
        <dbReference type="Pfam" id="PF08640"/>
    </source>
</evidence>
<dbReference type="InterPro" id="IPR011990">
    <property type="entry name" value="TPR-like_helical_dom_sf"/>
</dbReference>
<feature type="compositionally biased region" description="Acidic residues" evidence="5">
    <location>
        <begin position="1021"/>
        <end position="1030"/>
    </location>
</feature>
<evidence type="ECO:0000256" key="4">
    <source>
        <dbReference type="ARBA" id="ARBA00023242"/>
    </source>
</evidence>
<evidence type="ECO:0000256" key="2">
    <source>
        <dbReference type="ARBA" id="ARBA00022552"/>
    </source>
</evidence>
<proteinExistence type="predicted"/>
<evidence type="ECO:0000256" key="1">
    <source>
        <dbReference type="ARBA" id="ARBA00004604"/>
    </source>
</evidence>
<keyword evidence="2" id="KW-0698">rRNA processing</keyword>
<feature type="domain" description="U3 small nucleolar RNA-associated protein 6 N-terminal" evidence="6">
    <location>
        <begin position="31"/>
        <end position="112"/>
    </location>
</feature>
<feature type="compositionally biased region" description="Low complexity" evidence="5">
    <location>
        <begin position="998"/>
        <end position="1020"/>
    </location>
</feature>
<protein>
    <recommendedName>
        <fullName evidence="10">U3 small nucleolar RNA-associated protein 6</fullName>
    </recommendedName>
</protein>
<feature type="compositionally biased region" description="Basic and acidic residues" evidence="5">
    <location>
        <begin position="1112"/>
        <end position="1130"/>
    </location>
</feature>
<keyword evidence="3" id="KW-0677">Repeat</keyword>
<reference evidence="9" key="1">
    <citation type="journal article" date="2008" name="Nat. Genet.">
        <title>The Pristionchus pacificus genome provides a unique perspective on nematode lifestyle and parasitism.</title>
        <authorList>
            <person name="Dieterich C."/>
            <person name="Clifton S.W."/>
            <person name="Schuster L.N."/>
            <person name="Chinwalla A."/>
            <person name="Delehaunty K."/>
            <person name="Dinkelacker I."/>
            <person name="Fulton L."/>
            <person name="Fulton R."/>
            <person name="Godfrey J."/>
            <person name="Minx P."/>
            <person name="Mitreva M."/>
            <person name="Roeseler W."/>
            <person name="Tian H."/>
            <person name="Witte H."/>
            <person name="Yang S.P."/>
            <person name="Wilson R.K."/>
            <person name="Sommer R.J."/>
        </authorList>
    </citation>
    <scope>NUCLEOTIDE SEQUENCE [LARGE SCALE GENOMIC DNA]</scope>
    <source>
        <strain evidence="9">PS312</strain>
    </source>
</reference>
<dbReference type="Gene3D" id="1.25.40.10">
    <property type="entry name" value="Tetratricopeptide repeat domain"/>
    <property type="match status" value="1"/>
</dbReference>
<dbReference type="Proteomes" id="UP000005239">
    <property type="component" value="Unassembled WGS sequence"/>
</dbReference>